<name>A0AAN5DCP7_9BILA</name>
<feature type="signal peptide" evidence="1">
    <location>
        <begin position="1"/>
        <end position="16"/>
    </location>
</feature>
<evidence type="ECO:0000256" key="1">
    <source>
        <dbReference type="SAM" id="SignalP"/>
    </source>
</evidence>
<feature type="chain" id="PRO_5042848354" evidence="1">
    <location>
        <begin position="17"/>
        <end position="130"/>
    </location>
</feature>
<dbReference type="Proteomes" id="UP001328107">
    <property type="component" value="Unassembled WGS sequence"/>
</dbReference>
<evidence type="ECO:0000313" key="3">
    <source>
        <dbReference type="Proteomes" id="UP001328107"/>
    </source>
</evidence>
<organism evidence="2 3">
    <name type="scientific">Pristionchus mayeri</name>
    <dbReference type="NCBI Taxonomy" id="1317129"/>
    <lineage>
        <taxon>Eukaryota</taxon>
        <taxon>Metazoa</taxon>
        <taxon>Ecdysozoa</taxon>
        <taxon>Nematoda</taxon>
        <taxon>Chromadorea</taxon>
        <taxon>Rhabditida</taxon>
        <taxon>Rhabditina</taxon>
        <taxon>Diplogasteromorpha</taxon>
        <taxon>Diplogasteroidea</taxon>
        <taxon>Neodiplogasteridae</taxon>
        <taxon>Pristionchus</taxon>
    </lineage>
</organism>
<keyword evidence="1" id="KW-0732">Signal</keyword>
<dbReference type="AlphaFoldDB" id="A0AAN5DCP7"/>
<proteinExistence type="predicted"/>
<evidence type="ECO:0000313" key="2">
    <source>
        <dbReference type="EMBL" id="GMR61086.1"/>
    </source>
</evidence>
<sequence>LYFLIAYIAVFSVVSANSEVVQLNSPSQLCPSHPISEDVFTSLRADNFCLQSFVVPEGQAAQLYVTNRETYCGQLNEDKRELAKITGGASTRVNFCTATARSFSLPSGSYYIAVSRTRIPLKVSLTYHNT</sequence>
<gene>
    <name evidence="2" type="ORF">PMAYCL1PPCAC_31281</name>
</gene>
<keyword evidence="3" id="KW-1185">Reference proteome</keyword>
<reference evidence="3" key="1">
    <citation type="submission" date="2022-10" db="EMBL/GenBank/DDBJ databases">
        <title>Genome assembly of Pristionchus species.</title>
        <authorList>
            <person name="Yoshida K."/>
            <person name="Sommer R.J."/>
        </authorList>
    </citation>
    <scope>NUCLEOTIDE SEQUENCE [LARGE SCALE GENOMIC DNA]</scope>
    <source>
        <strain evidence="3">RS5460</strain>
    </source>
</reference>
<accession>A0AAN5DCP7</accession>
<comment type="caution">
    <text evidence="2">The sequence shown here is derived from an EMBL/GenBank/DDBJ whole genome shotgun (WGS) entry which is preliminary data.</text>
</comment>
<dbReference type="EMBL" id="BTRK01000006">
    <property type="protein sequence ID" value="GMR61086.1"/>
    <property type="molecule type" value="Genomic_DNA"/>
</dbReference>
<feature type="non-terminal residue" evidence="2">
    <location>
        <position position="1"/>
    </location>
</feature>
<feature type="non-terminal residue" evidence="2">
    <location>
        <position position="130"/>
    </location>
</feature>
<protein>
    <submittedName>
        <fullName evidence="2">Uncharacterized protein</fullName>
    </submittedName>
</protein>